<feature type="compositionally biased region" description="Polar residues" evidence="2">
    <location>
        <begin position="488"/>
        <end position="505"/>
    </location>
</feature>
<dbReference type="InterPro" id="IPR047002">
    <property type="entry name" value="Tcp10_C_sf"/>
</dbReference>
<dbReference type="InterPro" id="IPR026581">
    <property type="entry name" value="TCP10L/CENPJ"/>
</dbReference>
<evidence type="ECO:0000256" key="1">
    <source>
        <dbReference type="ARBA" id="ARBA00005627"/>
    </source>
</evidence>
<feature type="region of interest" description="Disordered" evidence="2">
    <location>
        <begin position="601"/>
        <end position="621"/>
    </location>
</feature>
<gene>
    <name evidence="4" type="ORF">KUF71_008218</name>
</gene>
<feature type="region of interest" description="Disordered" evidence="2">
    <location>
        <begin position="750"/>
        <end position="790"/>
    </location>
</feature>
<feature type="compositionally biased region" description="Polar residues" evidence="2">
    <location>
        <begin position="137"/>
        <end position="147"/>
    </location>
</feature>
<feature type="compositionally biased region" description="Basic and acidic residues" evidence="2">
    <location>
        <begin position="664"/>
        <end position="679"/>
    </location>
</feature>
<dbReference type="GO" id="GO:0015631">
    <property type="term" value="F:tubulin binding"/>
    <property type="evidence" value="ECO:0007669"/>
    <property type="project" value="TreeGrafter"/>
</dbReference>
<dbReference type="PANTHER" id="PTHR10331">
    <property type="entry name" value="T COMPLEX PROTEIN 10"/>
    <property type="match status" value="1"/>
</dbReference>
<reference evidence="4" key="2">
    <citation type="journal article" date="2023" name="BMC Genomics">
        <title>Pest status, molecular evolution, and epigenetic factors derived from the genome assembly of Frankliniella fusca, a thysanopteran phytovirus vector.</title>
        <authorList>
            <person name="Catto M.A."/>
            <person name="Labadie P.E."/>
            <person name="Jacobson A.L."/>
            <person name="Kennedy G.G."/>
            <person name="Srinivasan R."/>
            <person name="Hunt B.G."/>
        </authorList>
    </citation>
    <scope>NUCLEOTIDE SEQUENCE</scope>
    <source>
        <strain evidence="4">PL_HMW_Pooled</strain>
    </source>
</reference>
<reference evidence="4" key="1">
    <citation type="submission" date="2021-07" db="EMBL/GenBank/DDBJ databases">
        <authorList>
            <person name="Catto M.A."/>
            <person name="Jacobson A."/>
            <person name="Kennedy G."/>
            <person name="Labadie P."/>
            <person name="Hunt B.G."/>
            <person name="Srinivasan R."/>
        </authorList>
    </citation>
    <scope>NUCLEOTIDE SEQUENCE</scope>
    <source>
        <strain evidence="4">PL_HMW_Pooled</strain>
        <tissue evidence="4">Head</tissue>
    </source>
</reference>
<feature type="region of interest" description="Disordered" evidence="2">
    <location>
        <begin position="664"/>
        <end position="691"/>
    </location>
</feature>
<evidence type="ECO:0000256" key="2">
    <source>
        <dbReference type="SAM" id="MobiDB-lite"/>
    </source>
</evidence>
<organism evidence="4 5">
    <name type="scientific">Frankliniella fusca</name>
    <dbReference type="NCBI Taxonomy" id="407009"/>
    <lineage>
        <taxon>Eukaryota</taxon>
        <taxon>Metazoa</taxon>
        <taxon>Ecdysozoa</taxon>
        <taxon>Arthropoda</taxon>
        <taxon>Hexapoda</taxon>
        <taxon>Insecta</taxon>
        <taxon>Pterygota</taxon>
        <taxon>Neoptera</taxon>
        <taxon>Paraneoptera</taxon>
        <taxon>Thysanoptera</taxon>
        <taxon>Terebrantia</taxon>
        <taxon>Thripoidea</taxon>
        <taxon>Thripidae</taxon>
        <taxon>Frankliniella</taxon>
    </lineage>
</organism>
<dbReference type="PANTHER" id="PTHR10331:SF6">
    <property type="entry name" value="SPINDLE ASSEMBLY ABNORMAL 4"/>
    <property type="match status" value="1"/>
</dbReference>
<feature type="region of interest" description="Disordered" evidence="2">
    <location>
        <begin position="455"/>
        <end position="516"/>
    </location>
</feature>
<evidence type="ECO:0000259" key="3">
    <source>
        <dbReference type="Pfam" id="PF07202"/>
    </source>
</evidence>
<dbReference type="AlphaFoldDB" id="A0AAE1LHN6"/>
<feature type="region of interest" description="Disordered" evidence="2">
    <location>
        <begin position="220"/>
        <end position="274"/>
    </location>
</feature>
<dbReference type="InterPro" id="IPR009852">
    <property type="entry name" value="CENPJ_C_dom"/>
</dbReference>
<dbReference type="EMBL" id="JAHWGI010000969">
    <property type="protein sequence ID" value="KAK3919069.1"/>
    <property type="molecule type" value="Genomic_DNA"/>
</dbReference>
<proteinExistence type="inferred from homology"/>
<feature type="compositionally biased region" description="Acidic residues" evidence="2">
    <location>
        <begin position="771"/>
        <end position="781"/>
    </location>
</feature>
<comment type="caution">
    <text evidence="4">The sequence shown here is derived from an EMBL/GenBank/DDBJ whole genome shotgun (WGS) entry which is preliminary data.</text>
</comment>
<dbReference type="GO" id="GO:0061511">
    <property type="term" value="P:centriole elongation"/>
    <property type="evidence" value="ECO:0007669"/>
    <property type="project" value="TreeGrafter"/>
</dbReference>
<dbReference type="GO" id="GO:0060271">
    <property type="term" value="P:cilium assembly"/>
    <property type="evidence" value="ECO:0007669"/>
    <property type="project" value="TreeGrafter"/>
</dbReference>
<sequence length="1074" mass="119843">HKNQSQPILDFESDSSRFAFKDANKARDDLKEIDMFPPPAAKLNLSIIPEADEDSRSRNGDGDTRFRQEKSTDWNANKKGKTDSNASGTFKPTQGSDKNADNPSQDSKRVVKKPFLRRGQGLVKYKLQPEDLKKPYRSNSSKQNTVPNKRDNPKPISIGARRQMTSNTNNTKPITEGQNILTRKSKTEDVVGPMHRLVLSIPSQKSSAVDIGTWSQVFTEEKPPFNHPSHQHPKEDISRTILPKTDPQKSRGITSPLRKVTISKSDSSPEEDQESLAAYLDLEQHVGNASFCSTSSKVDRLVSKSSKLSFHQSNPDAITQSKQLSPVKTGRKFFNSSKDANSISEDHQVMWSVSDLENLIKSRARRSGSLIKPSSQESCTEISGPAPIKAFETCSPMTLNDKQAGEPSQQNSGSKDIEWVLEALGPARRPHLMKTMPSIDLDSSLVKNALCSKETAEKIESDSDSSSSDSSSEEESEEEIPLRMKPSPSVSEQSSKVMDSPSTPKEIQKSPKPFKLMTDATLEEINKQIESHLSELRKEIETLQSAKNKTQKYTASLEKKVQELESRLLMDTKSFHKRLDDEREAASKRLSEELAKFSKEKQALQRTLREERRKAPDPITHQELLRLKQEISDWEEKWRTDRAKARGLESNLRIQITNLKKENEKLREENSKLRREKETAVSTAKAKASSNTRVINSIAQQLASVKPKVKIVREENSKAKKQSTSSAYNLKSAPHLSNLKSVATIENFPNVPSKSSEWSTDEEVDLGKETSDDDDGDDEDGGLCKIETVKDSSQSQSSLLRSHNINSHKVSSLGYAPFDLVEAQAKYDAIFGKSSIDSDLMTKNKGSSSSIPPSLEIAHSSGNNNSSLDTHENEKYVKSICHPDGKVEQSKENGTKVITHPDGTWTRHSSSGSVMTVPPSGWPIHISYFNGDQLEKLSDGTTRYFYAKTNVWQTTYPDGQEELKFPNGQVEQREKSGLVKVILPEADVQSRNQSVVTSTANGISVEKLPNGNTVILLPNGEKELHTNEYMRKDFLDGTVKFIYKDGSQETRYPSGRIRIKDSHGNLIKDTGLAF</sequence>
<dbReference type="Gene3D" id="2.60.450.20">
    <property type="match status" value="1"/>
</dbReference>
<name>A0AAE1LHN6_9NEOP</name>
<feature type="compositionally biased region" description="Basic and acidic residues" evidence="2">
    <location>
        <begin position="54"/>
        <end position="72"/>
    </location>
</feature>
<dbReference type="Pfam" id="PF07202">
    <property type="entry name" value="Tcp10_C"/>
    <property type="match status" value="1"/>
</dbReference>
<dbReference type="GO" id="GO:0005813">
    <property type="term" value="C:centrosome"/>
    <property type="evidence" value="ECO:0007669"/>
    <property type="project" value="TreeGrafter"/>
</dbReference>
<keyword evidence="5" id="KW-1185">Reference proteome</keyword>
<protein>
    <submittedName>
        <fullName evidence="4">Centromere protein J</fullName>
    </submittedName>
</protein>
<evidence type="ECO:0000313" key="5">
    <source>
        <dbReference type="Proteomes" id="UP001219518"/>
    </source>
</evidence>
<feature type="compositionally biased region" description="Polar residues" evidence="2">
    <location>
        <begin position="163"/>
        <end position="182"/>
    </location>
</feature>
<dbReference type="Proteomes" id="UP001219518">
    <property type="component" value="Unassembled WGS sequence"/>
</dbReference>
<feature type="non-terminal residue" evidence="4">
    <location>
        <position position="1074"/>
    </location>
</feature>
<feature type="domain" description="Centromere protein J C-terminal" evidence="3">
    <location>
        <begin position="879"/>
        <end position="908"/>
    </location>
</feature>
<feature type="compositionally biased region" description="Polar residues" evidence="2">
    <location>
        <begin position="83"/>
        <end position="105"/>
    </location>
</feature>
<dbReference type="GO" id="GO:0005814">
    <property type="term" value="C:centriole"/>
    <property type="evidence" value="ECO:0007669"/>
    <property type="project" value="TreeGrafter"/>
</dbReference>
<comment type="similarity">
    <text evidence="1">Belongs to the TCP10 family.</text>
</comment>
<feature type="region of interest" description="Disordered" evidence="2">
    <location>
        <begin position="28"/>
        <end position="187"/>
    </location>
</feature>
<feature type="region of interest" description="Disordered" evidence="2">
    <location>
        <begin position="841"/>
        <end position="870"/>
    </location>
</feature>
<evidence type="ECO:0000313" key="4">
    <source>
        <dbReference type="EMBL" id="KAK3919069.1"/>
    </source>
</evidence>
<feature type="compositionally biased region" description="Basic and acidic residues" evidence="2">
    <location>
        <begin position="601"/>
        <end position="616"/>
    </location>
</feature>
<accession>A0AAE1LHN6</accession>
<feature type="compositionally biased region" description="Low complexity" evidence="2">
    <location>
        <begin position="680"/>
        <end position="691"/>
    </location>
</feature>